<proteinExistence type="predicted"/>
<dbReference type="RefSeq" id="XP_064656452.1">
    <property type="nucleotide sequence ID" value="XM_064805347.1"/>
</dbReference>
<gene>
    <name evidence="2" type="ORF">LTR77_008113</name>
</gene>
<feature type="compositionally biased region" description="Low complexity" evidence="1">
    <location>
        <begin position="1"/>
        <end position="13"/>
    </location>
</feature>
<evidence type="ECO:0000256" key="1">
    <source>
        <dbReference type="SAM" id="MobiDB-lite"/>
    </source>
</evidence>
<comment type="caution">
    <text evidence="2">The sequence shown here is derived from an EMBL/GenBank/DDBJ whole genome shotgun (WGS) entry which is preliminary data.</text>
</comment>
<evidence type="ECO:0000313" key="3">
    <source>
        <dbReference type="Proteomes" id="UP001337655"/>
    </source>
</evidence>
<dbReference type="AlphaFoldDB" id="A0AAV9P3U9"/>
<reference evidence="2 3" key="1">
    <citation type="submission" date="2023-08" db="EMBL/GenBank/DDBJ databases">
        <title>Black Yeasts Isolated from many extreme environments.</title>
        <authorList>
            <person name="Coleine C."/>
            <person name="Stajich J.E."/>
            <person name="Selbmann L."/>
        </authorList>
    </citation>
    <scope>NUCLEOTIDE SEQUENCE [LARGE SCALE GENOMIC DNA]</scope>
    <source>
        <strain evidence="2 3">CCFEE 5935</strain>
    </source>
</reference>
<feature type="region of interest" description="Disordered" evidence="1">
    <location>
        <begin position="1"/>
        <end position="79"/>
    </location>
</feature>
<accession>A0AAV9P3U9</accession>
<feature type="compositionally biased region" description="Low complexity" evidence="1">
    <location>
        <begin position="22"/>
        <end position="31"/>
    </location>
</feature>
<name>A0AAV9P3U9_9PEZI</name>
<keyword evidence="3" id="KW-1185">Reference proteome</keyword>
<dbReference type="GeneID" id="89929447"/>
<protein>
    <submittedName>
        <fullName evidence="2">Uncharacterized protein</fullName>
    </submittedName>
</protein>
<dbReference type="Proteomes" id="UP001337655">
    <property type="component" value="Unassembled WGS sequence"/>
</dbReference>
<evidence type="ECO:0000313" key="2">
    <source>
        <dbReference type="EMBL" id="KAK5166570.1"/>
    </source>
</evidence>
<dbReference type="EMBL" id="JAVRRT010000013">
    <property type="protein sequence ID" value="KAK5166570.1"/>
    <property type="molecule type" value="Genomic_DNA"/>
</dbReference>
<organism evidence="2 3">
    <name type="scientific">Saxophila tyrrhenica</name>
    <dbReference type="NCBI Taxonomy" id="1690608"/>
    <lineage>
        <taxon>Eukaryota</taxon>
        <taxon>Fungi</taxon>
        <taxon>Dikarya</taxon>
        <taxon>Ascomycota</taxon>
        <taxon>Pezizomycotina</taxon>
        <taxon>Dothideomycetes</taxon>
        <taxon>Dothideomycetidae</taxon>
        <taxon>Mycosphaerellales</taxon>
        <taxon>Extremaceae</taxon>
        <taxon>Saxophila</taxon>
    </lineage>
</organism>
<sequence>MDSKQSRSVSTSSSRRKPSAQTGTTDGTTTPPSGPAQTKRSWRDVFWKSSFMNSKAGPTNKDPNVRAKSMSVDPMHPEVAEEQMRAMYPQWRNQG</sequence>